<dbReference type="InterPro" id="IPR002563">
    <property type="entry name" value="Flavin_Rdtase-like_dom"/>
</dbReference>
<protein>
    <submittedName>
        <fullName evidence="2">Pectinesterase family protein</fullName>
    </submittedName>
</protein>
<dbReference type="AlphaFoldDB" id="A0A505HMK0"/>
<evidence type="ECO:0000259" key="1">
    <source>
        <dbReference type="Pfam" id="PF01613"/>
    </source>
</evidence>
<dbReference type="Gene3D" id="2.30.110.10">
    <property type="entry name" value="Electron Transport, Fmn-binding Protein, Chain A"/>
    <property type="match status" value="1"/>
</dbReference>
<dbReference type="VEuPathDB" id="FungiDB:ATCC64974_76010"/>
<evidence type="ECO:0000313" key="3">
    <source>
        <dbReference type="Proteomes" id="UP000197666"/>
    </source>
</evidence>
<name>A0A505HMK0_ASPNG</name>
<accession>A0A505HMK0</accession>
<reference evidence="3" key="1">
    <citation type="submission" date="2018-10" db="EMBL/GenBank/DDBJ databases">
        <title>FDA dAtabase for Regulatory Grade micrObial Sequences (FDA-ARGOS): Supporting development and validation of Infectious Disease Dx tests.</title>
        <authorList>
            <person name="Kerrigan L."/>
            <person name="Tallon L."/>
            <person name="Sadzewicz L."/>
            <person name="Sengamalay N."/>
            <person name="Ott S."/>
            <person name="Godinez A."/>
            <person name="Nagaraj S."/>
            <person name="Vavikolanu K."/>
            <person name="Nadendla S."/>
            <person name="George J."/>
            <person name="Sichtig H."/>
        </authorList>
    </citation>
    <scope>NUCLEOTIDE SEQUENCE [LARGE SCALE GENOMIC DNA]</scope>
    <source>
        <strain evidence="3">FDAARGOS_311</strain>
    </source>
</reference>
<dbReference type="VEuPathDB" id="FungiDB:M747DRAFT_232594"/>
<dbReference type="EMBL" id="NKJJ02000013">
    <property type="protein sequence ID" value="TPR00948.1"/>
    <property type="molecule type" value="Genomic_DNA"/>
</dbReference>
<comment type="caution">
    <text evidence="2">The sequence shown here is derived from an EMBL/GenBank/DDBJ whole genome shotgun (WGS) entry which is preliminary data.</text>
</comment>
<gene>
    <name evidence="2" type="ORF">CAN33_0036850</name>
</gene>
<dbReference type="VEuPathDB" id="FungiDB:An03g06610"/>
<organism evidence="2 3">
    <name type="scientific">Aspergillus niger</name>
    <dbReference type="NCBI Taxonomy" id="5061"/>
    <lineage>
        <taxon>Eukaryota</taxon>
        <taxon>Fungi</taxon>
        <taxon>Dikarya</taxon>
        <taxon>Ascomycota</taxon>
        <taxon>Pezizomycotina</taxon>
        <taxon>Eurotiomycetes</taxon>
        <taxon>Eurotiomycetidae</taxon>
        <taxon>Eurotiales</taxon>
        <taxon>Aspergillaceae</taxon>
        <taxon>Aspergillus</taxon>
        <taxon>Aspergillus subgen. Circumdati</taxon>
    </lineage>
</organism>
<dbReference type="InterPro" id="IPR012349">
    <property type="entry name" value="Split_barrel_FMN-bd"/>
</dbReference>
<dbReference type="VEuPathDB" id="FungiDB:ASPNIDRAFT2_1177220"/>
<dbReference type="SUPFAM" id="SSF50475">
    <property type="entry name" value="FMN-binding split barrel"/>
    <property type="match status" value="1"/>
</dbReference>
<dbReference type="PANTHER" id="PTHR43812">
    <property type="entry name" value="BLR2425 PROTEIN"/>
    <property type="match status" value="1"/>
</dbReference>
<evidence type="ECO:0000313" key="2">
    <source>
        <dbReference type="EMBL" id="TPR00948.1"/>
    </source>
</evidence>
<sequence length="480" mass="54932">MLCYSICFFRSLWPRGSREGFDSARELAQYLINHYNEVNEGFGRPLSLYDKKEGADPRNWTLDYNPINSMFQPRMDAYWNTKITSPIMSGDRALEYMGYFFETMDKLFKVESDNMDTLQIYFMPAEGMWTAQELKSVVRAIIHFKDVIEEFVDPDLHNANREYDATKEMNPEVKEALINGLELATSFDHLHQFLSSSSGLENFRNWKFWQWPGPKCNTLVFVREYIKLYSDEDIKNWYIFVDTFIGAAMNSHGPNIYKSDANMEGLQQFLLRYNEDVDVQWLCAFTSPPSDMVLSSQALTKNKKKGDRKDTVVNAESTGSFVWNLATYDLREAMNITAQQFPYGVNEFEKAGLTAEPSTVLPVQVPMVKESPVRFECVYHSTMRLPGNPPMGTVDVVVGRVVGVHIDERVLTDGILDVRKTKPIARCGYFQYAVVEDTFEMVIPGMSADVLYGLEGSAKMNGEKAREIKEGEGKKDQALL</sequence>
<dbReference type="Pfam" id="PF01613">
    <property type="entry name" value="Flavin_Reduct"/>
    <property type="match status" value="1"/>
</dbReference>
<feature type="domain" description="Flavin reductase like" evidence="1">
    <location>
        <begin position="281"/>
        <end position="413"/>
    </location>
</feature>
<proteinExistence type="predicted"/>
<dbReference type="Proteomes" id="UP000197666">
    <property type="component" value="Unassembled WGS sequence"/>
</dbReference>
<dbReference type="GO" id="GO:0010181">
    <property type="term" value="F:FMN binding"/>
    <property type="evidence" value="ECO:0007669"/>
    <property type="project" value="InterPro"/>
</dbReference>
<dbReference type="VEuPathDB" id="FungiDB:ATCC64974_76020"/>
<dbReference type="PANTHER" id="PTHR43812:SF2">
    <property type="entry name" value="FLAVIN REDUCTASE LIKE DOMAIN-CONTAINING PROTEIN"/>
    <property type="match status" value="1"/>
</dbReference>